<accession>A0A835YSY9</accession>
<evidence type="ECO:0000256" key="6">
    <source>
        <dbReference type="ARBA" id="ARBA00022840"/>
    </source>
</evidence>
<reference evidence="12" key="1">
    <citation type="submission" date="2021-02" db="EMBL/GenBank/DDBJ databases">
        <title>First Annotated Genome of the Yellow-green Alga Tribonema minus.</title>
        <authorList>
            <person name="Mahan K.M."/>
        </authorList>
    </citation>
    <scope>NUCLEOTIDE SEQUENCE</scope>
    <source>
        <strain evidence="12">UTEX B ZZ1240</strain>
    </source>
</reference>
<dbReference type="OrthoDB" id="6500128at2759"/>
<dbReference type="InterPro" id="IPR003439">
    <property type="entry name" value="ABC_transporter-like_ATP-bd"/>
</dbReference>
<proteinExistence type="predicted"/>
<dbReference type="FunFam" id="1.20.1560.10:FF:000058">
    <property type="entry name" value="ABC transporter B family member 25"/>
    <property type="match status" value="1"/>
</dbReference>
<dbReference type="EMBL" id="JAFCMP010000390">
    <property type="protein sequence ID" value="KAG5180509.1"/>
    <property type="molecule type" value="Genomic_DNA"/>
</dbReference>
<comment type="caution">
    <text evidence="12">The sequence shown here is derived from an EMBL/GenBank/DDBJ whole genome shotgun (WGS) entry which is preliminary data.</text>
</comment>
<dbReference type="InterPro" id="IPR003593">
    <property type="entry name" value="AAA+_ATPase"/>
</dbReference>
<keyword evidence="7 9" id="KW-1133">Transmembrane helix</keyword>
<dbReference type="Gene3D" id="3.40.50.300">
    <property type="entry name" value="P-loop containing nucleotide triphosphate hydrolases"/>
    <property type="match status" value="1"/>
</dbReference>
<keyword evidence="4 9" id="KW-0812">Transmembrane</keyword>
<feature type="transmembrane region" description="Helical" evidence="9">
    <location>
        <begin position="123"/>
        <end position="149"/>
    </location>
</feature>
<evidence type="ECO:0000259" key="10">
    <source>
        <dbReference type="PROSITE" id="PS50893"/>
    </source>
</evidence>
<comment type="subcellular location">
    <subcellularLocation>
        <location evidence="1">Vacuole membrane</location>
        <topology evidence="1">Multi-pass membrane protein</topology>
    </subcellularLocation>
</comment>
<evidence type="ECO:0000259" key="11">
    <source>
        <dbReference type="PROSITE" id="PS50929"/>
    </source>
</evidence>
<feature type="transmembrane region" description="Helical" evidence="9">
    <location>
        <begin position="304"/>
        <end position="325"/>
    </location>
</feature>
<dbReference type="FunFam" id="3.40.50.300:FF:000836">
    <property type="entry name" value="ABC transporter B family member 25"/>
    <property type="match status" value="1"/>
</dbReference>
<evidence type="ECO:0000256" key="1">
    <source>
        <dbReference type="ARBA" id="ARBA00004128"/>
    </source>
</evidence>
<dbReference type="PANTHER" id="PTHR43394:SF19">
    <property type="entry name" value="ABC TRANSPORTER B FAMILY"/>
    <property type="match status" value="1"/>
</dbReference>
<organism evidence="12 13">
    <name type="scientific">Tribonema minus</name>
    <dbReference type="NCBI Taxonomy" id="303371"/>
    <lineage>
        <taxon>Eukaryota</taxon>
        <taxon>Sar</taxon>
        <taxon>Stramenopiles</taxon>
        <taxon>Ochrophyta</taxon>
        <taxon>PX clade</taxon>
        <taxon>Xanthophyceae</taxon>
        <taxon>Tribonematales</taxon>
        <taxon>Tribonemataceae</taxon>
        <taxon>Tribonema</taxon>
    </lineage>
</organism>
<dbReference type="SUPFAM" id="SSF90123">
    <property type="entry name" value="ABC transporter transmembrane region"/>
    <property type="match status" value="1"/>
</dbReference>
<evidence type="ECO:0000256" key="7">
    <source>
        <dbReference type="ARBA" id="ARBA00022989"/>
    </source>
</evidence>
<dbReference type="GO" id="GO:0016887">
    <property type="term" value="F:ATP hydrolysis activity"/>
    <property type="evidence" value="ECO:0007669"/>
    <property type="project" value="InterPro"/>
</dbReference>
<feature type="domain" description="ABC transporter" evidence="10">
    <location>
        <begin position="402"/>
        <end position="653"/>
    </location>
</feature>
<dbReference type="GO" id="GO:0005774">
    <property type="term" value="C:vacuolar membrane"/>
    <property type="evidence" value="ECO:0007669"/>
    <property type="project" value="UniProtKB-SubCell"/>
</dbReference>
<dbReference type="GO" id="GO:0005524">
    <property type="term" value="F:ATP binding"/>
    <property type="evidence" value="ECO:0007669"/>
    <property type="project" value="UniProtKB-KW"/>
</dbReference>
<evidence type="ECO:0000256" key="5">
    <source>
        <dbReference type="ARBA" id="ARBA00022741"/>
    </source>
</evidence>
<dbReference type="InterPro" id="IPR039421">
    <property type="entry name" value="Type_1_exporter"/>
</dbReference>
<dbReference type="Pfam" id="PF00664">
    <property type="entry name" value="ABC_membrane"/>
    <property type="match status" value="1"/>
</dbReference>
<dbReference type="PROSITE" id="PS50893">
    <property type="entry name" value="ABC_TRANSPORTER_2"/>
    <property type="match status" value="1"/>
</dbReference>
<evidence type="ECO:0000256" key="2">
    <source>
        <dbReference type="ARBA" id="ARBA00022448"/>
    </source>
</evidence>
<sequence>MGSTWFWLAVAGTASVAVAQGALLKHAAGRITAQYALLLQQDANVASLENGAPKGGVERDVKPQYSATLADLAILTRPDWPIMAVAFTALLIAAGAQVLIPHYTGTMVAAVVDRGREADFRPAAVRLVGAAIVCAIFTGVRGGLFTLVGSRVNVRIRQMLFDSLVRQEIGFFDTTKTGEITSRLSADCTKVGDQVCLNINLFLRNFVQAAGTLLFMFYLSWRLSTVAFVSVPAIVGVSRYYGHFIRDLAKQVQERLAEANAVAEEALGSMTTVRSFAAEGRESAAYGARLHDYYALAIREAAAYGAYASTAALLPQLVTVLVLFYGGRMVLAGQLDGGSVVAFMLYLSSLSDGFNNMGAIFSSITQAVGAADKVFELIRREPQVRKPRGGAALRPLECAGELTLEEVHFTYPARPTRPVLHGVNLVVRPGQVLALVGPSGGGKSSCVSLIENFYHPDQGRLLLDGTPVQDLDHRWYHRVVSLVGQEPVLYGRTIEQNILYGLEGDADEPTHADVVAAARLANAHAFIDALPHGYDTQVGQRGVQMSGGEAAAAAAAAALNASAHSAAAAVCELQVLLLDEATSALDAESEFLVQEAINKMMHTGMTVVIIAHRLSTIKSADVIAVVRAGRVVEQGSHAALLAAGGVYAGLVSRQLGDVIE</sequence>
<dbReference type="Proteomes" id="UP000664859">
    <property type="component" value="Unassembled WGS sequence"/>
</dbReference>
<evidence type="ECO:0000313" key="12">
    <source>
        <dbReference type="EMBL" id="KAG5180509.1"/>
    </source>
</evidence>
<dbReference type="PANTHER" id="PTHR43394">
    <property type="entry name" value="ATP-DEPENDENT PERMEASE MDL1, MITOCHONDRIAL"/>
    <property type="match status" value="1"/>
</dbReference>
<keyword evidence="8 9" id="KW-0472">Membrane</keyword>
<keyword evidence="6" id="KW-0067">ATP-binding</keyword>
<keyword evidence="3" id="KW-0926">Vacuole</keyword>
<dbReference type="Pfam" id="PF00005">
    <property type="entry name" value="ABC_tran"/>
    <property type="match status" value="1"/>
</dbReference>
<dbReference type="GO" id="GO:0015421">
    <property type="term" value="F:ABC-type oligopeptide transporter activity"/>
    <property type="evidence" value="ECO:0007669"/>
    <property type="project" value="TreeGrafter"/>
</dbReference>
<keyword evidence="5" id="KW-0547">Nucleotide-binding</keyword>
<keyword evidence="13" id="KW-1185">Reference proteome</keyword>
<evidence type="ECO:0000256" key="3">
    <source>
        <dbReference type="ARBA" id="ARBA00022554"/>
    </source>
</evidence>
<protein>
    <submittedName>
        <fullName evidence="12">ABC transporter type 1, transmembrane domain-containing protein</fullName>
    </submittedName>
</protein>
<feature type="transmembrane region" description="Helical" evidence="9">
    <location>
        <begin position="6"/>
        <end position="24"/>
    </location>
</feature>
<evidence type="ECO:0000256" key="4">
    <source>
        <dbReference type="ARBA" id="ARBA00022692"/>
    </source>
</evidence>
<feature type="domain" description="ABC transmembrane type-1" evidence="11">
    <location>
        <begin position="84"/>
        <end position="366"/>
    </location>
</feature>
<name>A0A835YSY9_9STRA</name>
<dbReference type="InterPro" id="IPR011527">
    <property type="entry name" value="ABC1_TM_dom"/>
</dbReference>
<dbReference type="CDD" id="cd18572">
    <property type="entry name" value="ABC_6TM_TAP"/>
    <property type="match status" value="1"/>
</dbReference>
<keyword evidence="2" id="KW-0813">Transport</keyword>
<gene>
    <name evidence="12" type="ORF">JKP88DRAFT_324034</name>
</gene>
<feature type="transmembrane region" description="Helical" evidence="9">
    <location>
        <begin position="82"/>
        <end position="103"/>
    </location>
</feature>
<evidence type="ECO:0000256" key="8">
    <source>
        <dbReference type="ARBA" id="ARBA00023136"/>
    </source>
</evidence>
<evidence type="ECO:0000256" key="9">
    <source>
        <dbReference type="SAM" id="Phobius"/>
    </source>
</evidence>
<dbReference type="Gene3D" id="1.20.1560.10">
    <property type="entry name" value="ABC transporter type 1, transmembrane domain"/>
    <property type="match status" value="1"/>
</dbReference>
<dbReference type="PROSITE" id="PS50929">
    <property type="entry name" value="ABC_TM1F"/>
    <property type="match status" value="1"/>
</dbReference>
<dbReference type="GO" id="GO:0010044">
    <property type="term" value="P:response to aluminum ion"/>
    <property type="evidence" value="ECO:0007669"/>
    <property type="project" value="UniProtKB-ARBA"/>
</dbReference>
<dbReference type="InterPro" id="IPR036640">
    <property type="entry name" value="ABC1_TM_sf"/>
</dbReference>
<evidence type="ECO:0000313" key="13">
    <source>
        <dbReference type="Proteomes" id="UP000664859"/>
    </source>
</evidence>
<dbReference type="SUPFAM" id="SSF52540">
    <property type="entry name" value="P-loop containing nucleoside triphosphate hydrolases"/>
    <property type="match status" value="1"/>
</dbReference>
<dbReference type="AlphaFoldDB" id="A0A835YSY9"/>
<feature type="transmembrane region" description="Helical" evidence="9">
    <location>
        <begin position="225"/>
        <end position="242"/>
    </location>
</feature>
<dbReference type="SMART" id="SM00382">
    <property type="entry name" value="AAA"/>
    <property type="match status" value="1"/>
</dbReference>
<dbReference type="InterPro" id="IPR027417">
    <property type="entry name" value="P-loop_NTPase"/>
</dbReference>